<accession>A0A6A6BDK7</accession>
<evidence type="ECO:0000313" key="2">
    <source>
        <dbReference type="EMBL" id="KAF2141453.1"/>
    </source>
</evidence>
<feature type="compositionally biased region" description="Polar residues" evidence="1">
    <location>
        <begin position="75"/>
        <end position="84"/>
    </location>
</feature>
<dbReference type="RefSeq" id="XP_033397166.1">
    <property type="nucleotide sequence ID" value="XM_033546611.1"/>
</dbReference>
<feature type="region of interest" description="Disordered" evidence="1">
    <location>
        <begin position="123"/>
        <end position="142"/>
    </location>
</feature>
<dbReference type="EMBL" id="ML995487">
    <property type="protein sequence ID" value="KAF2141453.1"/>
    <property type="molecule type" value="Genomic_DNA"/>
</dbReference>
<evidence type="ECO:0000256" key="1">
    <source>
        <dbReference type="SAM" id="MobiDB-lite"/>
    </source>
</evidence>
<sequence length="203" mass="22436">MTRYDYDTEIEKDVEIMTEVDMWLCDISVLSVSLNKIGKTSIWREDPSSFTALPNLALANNQRPHPTPTQEKKSITITPESEASQPAKHAPTRSRAELVTTQIQTSQALSVVAEGCRWSGASGRTTTENHEAGAHRCAPAPAARPWRRHLTPSRRRKRKMLKQASKQARYVRTHAAGLLAHASLFGGRAASGLFPAVAQARDR</sequence>
<proteinExistence type="predicted"/>
<gene>
    <name evidence="2" type="ORF">K452DRAFT_39703</name>
</gene>
<keyword evidence="3" id="KW-1185">Reference proteome</keyword>
<dbReference type="Proteomes" id="UP000799438">
    <property type="component" value="Unassembled WGS sequence"/>
</dbReference>
<dbReference type="GeneID" id="54304117"/>
<name>A0A6A6BDK7_9PEZI</name>
<protein>
    <submittedName>
        <fullName evidence="2">Uncharacterized protein</fullName>
    </submittedName>
</protein>
<reference evidence="2" key="1">
    <citation type="journal article" date="2020" name="Stud. Mycol.">
        <title>101 Dothideomycetes genomes: a test case for predicting lifestyles and emergence of pathogens.</title>
        <authorList>
            <person name="Haridas S."/>
            <person name="Albert R."/>
            <person name="Binder M."/>
            <person name="Bloem J."/>
            <person name="Labutti K."/>
            <person name="Salamov A."/>
            <person name="Andreopoulos B."/>
            <person name="Baker S."/>
            <person name="Barry K."/>
            <person name="Bills G."/>
            <person name="Bluhm B."/>
            <person name="Cannon C."/>
            <person name="Castanera R."/>
            <person name="Culley D."/>
            <person name="Daum C."/>
            <person name="Ezra D."/>
            <person name="Gonzalez J."/>
            <person name="Henrissat B."/>
            <person name="Kuo A."/>
            <person name="Liang C."/>
            <person name="Lipzen A."/>
            <person name="Lutzoni F."/>
            <person name="Magnuson J."/>
            <person name="Mondo S."/>
            <person name="Nolan M."/>
            <person name="Ohm R."/>
            <person name="Pangilinan J."/>
            <person name="Park H.-J."/>
            <person name="Ramirez L."/>
            <person name="Alfaro M."/>
            <person name="Sun H."/>
            <person name="Tritt A."/>
            <person name="Yoshinaga Y."/>
            <person name="Zwiers L.-H."/>
            <person name="Turgeon B."/>
            <person name="Goodwin S."/>
            <person name="Spatafora J."/>
            <person name="Crous P."/>
            <person name="Grigoriev I."/>
        </authorList>
    </citation>
    <scope>NUCLEOTIDE SEQUENCE</scope>
    <source>
        <strain evidence="2">CBS 121167</strain>
    </source>
</reference>
<organism evidence="2 3">
    <name type="scientific">Aplosporella prunicola CBS 121167</name>
    <dbReference type="NCBI Taxonomy" id="1176127"/>
    <lineage>
        <taxon>Eukaryota</taxon>
        <taxon>Fungi</taxon>
        <taxon>Dikarya</taxon>
        <taxon>Ascomycota</taxon>
        <taxon>Pezizomycotina</taxon>
        <taxon>Dothideomycetes</taxon>
        <taxon>Dothideomycetes incertae sedis</taxon>
        <taxon>Botryosphaeriales</taxon>
        <taxon>Aplosporellaceae</taxon>
        <taxon>Aplosporella</taxon>
    </lineage>
</organism>
<evidence type="ECO:0000313" key="3">
    <source>
        <dbReference type="Proteomes" id="UP000799438"/>
    </source>
</evidence>
<dbReference type="AlphaFoldDB" id="A0A6A6BDK7"/>
<feature type="region of interest" description="Disordered" evidence="1">
    <location>
        <begin position="58"/>
        <end position="93"/>
    </location>
</feature>